<dbReference type="PANTHER" id="PTHR33202">
    <property type="entry name" value="ZINC UPTAKE REGULATION PROTEIN"/>
    <property type="match status" value="1"/>
</dbReference>
<accession>A0AAU7VIQ6</accession>
<dbReference type="Gene3D" id="1.10.10.10">
    <property type="entry name" value="Winged helix-like DNA-binding domain superfamily/Winged helix DNA-binding domain"/>
    <property type="match status" value="1"/>
</dbReference>
<dbReference type="GO" id="GO:0045892">
    <property type="term" value="P:negative regulation of DNA-templated transcription"/>
    <property type="evidence" value="ECO:0007669"/>
    <property type="project" value="TreeGrafter"/>
</dbReference>
<comment type="cofactor">
    <cofactor evidence="8">
        <name>Mn(2+)</name>
        <dbReference type="ChEBI" id="CHEBI:29035"/>
    </cofactor>
    <cofactor evidence="8">
        <name>Fe(2+)</name>
        <dbReference type="ChEBI" id="CHEBI:29033"/>
    </cofactor>
    <text evidence="8">Binds 1 Mn(2+) or Fe(2+) ion per subunit.</text>
</comment>
<dbReference type="PANTHER" id="PTHR33202:SF7">
    <property type="entry name" value="FERRIC UPTAKE REGULATION PROTEIN"/>
    <property type="match status" value="1"/>
</dbReference>
<keyword evidence="7" id="KW-0479">Metal-binding</keyword>
<dbReference type="SUPFAM" id="SSF46785">
    <property type="entry name" value="Winged helix' DNA-binding domain"/>
    <property type="match status" value="1"/>
</dbReference>
<evidence type="ECO:0000256" key="6">
    <source>
        <dbReference type="ARBA" id="ARBA00023163"/>
    </source>
</evidence>
<evidence type="ECO:0000256" key="7">
    <source>
        <dbReference type="PIRSR" id="PIRSR602481-1"/>
    </source>
</evidence>
<dbReference type="CDD" id="cd07153">
    <property type="entry name" value="Fur_like"/>
    <property type="match status" value="1"/>
</dbReference>
<reference evidence="9" key="2">
    <citation type="submission" date="2024-06" db="EMBL/GenBank/DDBJ databases">
        <authorList>
            <person name="Petrova K.O."/>
            <person name="Toshchakov S.V."/>
            <person name="Boltjanskaja Y.V."/>
            <person name="Kevbrin V."/>
        </authorList>
    </citation>
    <scope>NUCLEOTIDE SEQUENCE</scope>
    <source>
        <strain evidence="9">Z-910T</strain>
    </source>
</reference>
<evidence type="ECO:0000256" key="5">
    <source>
        <dbReference type="ARBA" id="ARBA00023125"/>
    </source>
</evidence>
<dbReference type="GO" id="GO:0008270">
    <property type="term" value="F:zinc ion binding"/>
    <property type="evidence" value="ECO:0007669"/>
    <property type="project" value="TreeGrafter"/>
</dbReference>
<proteinExistence type="inferred from homology"/>
<feature type="binding site" evidence="8">
    <location>
        <position position="115"/>
    </location>
    <ligand>
        <name>Fe cation</name>
        <dbReference type="ChEBI" id="CHEBI:24875"/>
    </ligand>
</feature>
<evidence type="ECO:0000313" key="9">
    <source>
        <dbReference type="EMBL" id="XBX73990.1"/>
    </source>
</evidence>
<dbReference type="GO" id="GO:1900376">
    <property type="term" value="P:regulation of secondary metabolite biosynthetic process"/>
    <property type="evidence" value="ECO:0007669"/>
    <property type="project" value="TreeGrafter"/>
</dbReference>
<dbReference type="InterPro" id="IPR043135">
    <property type="entry name" value="Fur_C"/>
</dbReference>
<dbReference type="GO" id="GO:0003700">
    <property type="term" value="F:DNA-binding transcription factor activity"/>
    <property type="evidence" value="ECO:0007669"/>
    <property type="project" value="InterPro"/>
</dbReference>
<dbReference type="InterPro" id="IPR036388">
    <property type="entry name" value="WH-like_DNA-bd_sf"/>
</dbReference>
<feature type="binding site" evidence="7">
    <location>
        <position position="126"/>
    </location>
    <ligand>
        <name>Zn(2+)</name>
        <dbReference type="ChEBI" id="CHEBI:29105"/>
    </ligand>
</feature>
<dbReference type="GO" id="GO:0000976">
    <property type="term" value="F:transcription cis-regulatory region binding"/>
    <property type="evidence" value="ECO:0007669"/>
    <property type="project" value="TreeGrafter"/>
</dbReference>
<dbReference type="EMBL" id="CP158367">
    <property type="protein sequence ID" value="XBX73990.1"/>
    <property type="molecule type" value="Genomic_DNA"/>
</dbReference>
<dbReference type="Pfam" id="PF01475">
    <property type="entry name" value="FUR"/>
    <property type="match status" value="1"/>
</dbReference>
<dbReference type="AlphaFoldDB" id="A0AAU7VIQ6"/>
<comment type="similarity">
    <text evidence="1">Belongs to the Fur family.</text>
</comment>
<evidence type="ECO:0000256" key="2">
    <source>
        <dbReference type="ARBA" id="ARBA00022491"/>
    </source>
</evidence>
<protein>
    <submittedName>
        <fullName evidence="9">Transcriptional repressor</fullName>
    </submittedName>
</protein>
<sequence length="136" mass="15932">MSTQQRMTKQRKKILETLQSTTCHPTADWIYNEVKKEMPTISLGTVYRNLNVLKEQGKILELNYGSTFSRYDGNPKNHYHFTCRTCQKVYDVDIPLQDELDKEISSVNGHKVKEHRIEFYGVCKECLKEEGKKTLN</sequence>
<name>A0AAU7VIQ6_9FIRM</name>
<feature type="binding site" evidence="7">
    <location>
        <position position="86"/>
    </location>
    <ligand>
        <name>Zn(2+)</name>
        <dbReference type="ChEBI" id="CHEBI:29105"/>
    </ligand>
</feature>
<evidence type="ECO:0000256" key="1">
    <source>
        <dbReference type="ARBA" id="ARBA00007957"/>
    </source>
</evidence>
<keyword evidence="8" id="KW-0408">Iron</keyword>
<keyword evidence="6" id="KW-0804">Transcription</keyword>
<dbReference type="RefSeq" id="WP_350342751.1">
    <property type="nucleotide sequence ID" value="NZ_CP158367.1"/>
</dbReference>
<feature type="binding site" evidence="7">
    <location>
        <position position="123"/>
    </location>
    <ligand>
        <name>Zn(2+)</name>
        <dbReference type="ChEBI" id="CHEBI:29105"/>
    </ligand>
</feature>
<dbReference type="InterPro" id="IPR036390">
    <property type="entry name" value="WH_DNA-bd_sf"/>
</dbReference>
<keyword evidence="4" id="KW-0805">Transcription regulation</keyword>
<evidence type="ECO:0000256" key="8">
    <source>
        <dbReference type="PIRSR" id="PIRSR602481-2"/>
    </source>
</evidence>
<dbReference type="InterPro" id="IPR002481">
    <property type="entry name" value="FUR"/>
</dbReference>
<evidence type="ECO:0000256" key="4">
    <source>
        <dbReference type="ARBA" id="ARBA00023015"/>
    </source>
</evidence>
<evidence type="ECO:0000256" key="3">
    <source>
        <dbReference type="ARBA" id="ARBA00022833"/>
    </source>
</evidence>
<keyword evidence="5" id="KW-0238">DNA-binding</keyword>
<feature type="binding site" evidence="7">
    <location>
        <position position="83"/>
    </location>
    <ligand>
        <name>Zn(2+)</name>
        <dbReference type="ChEBI" id="CHEBI:29105"/>
    </ligand>
</feature>
<dbReference type="Gene3D" id="3.30.1490.190">
    <property type="match status" value="1"/>
</dbReference>
<organism evidence="9">
    <name type="scientific">Proteinivorax tanatarense</name>
    <dbReference type="NCBI Taxonomy" id="1260629"/>
    <lineage>
        <taxon>Bacteria</taxon>
        <taxon>Bacillati</taxon>
        <taxon>Bacillota</taxon>
        <taxon>Clostridia</taxon>
        <taxon>Eubacteriales</taxon>
        <taxon>Proteinivoracaceae</taxon>
        <taxon>Proteinivorax</taxon>
    </lineage>
</organism>
<keyword evidence="3 7" id="KW-0862">Zinc</keyword>
<reference evidence="9" key="1">
    <citation type="journal article" date="2013" name="Extremophiles">
        <title>Proteinivorax tanatarense gen. nov., sp. nov., an anaerobic, haloalkaliphilic, proteolytic bacterium isolated from a decaying algal bloom, and proposal of Proteinivoraceae fam. nov.</title>
        <authorList>
            <person name="Kevbrin V."/>
            <person name="Boltyanskaya Y."/>
            <person name="Zhilina T."/>
            <person name="Kolganova T."/>
            <person name="Lavrentjeva E."/>
            <person name="Kuznetsov B."/>
        </authorList>
    </citation>
    <scope>NUCLEOTIDE SEQUENCE</scope>
    <source>
        <strain evidence="9">Z-910T</strain>
    </source>
</reference>
<comment type="cofactor">
    <cofactor evidence="7">
        <name>Zn(2+)</name>
        <dbReference type="ChEBI" id="CHEBI:29105"/>
    </cofactor>
    <text evidence="7">Binds 1 zinc ion per subunit.</text>
</comment>
<gene>
    <name evidence="9" type="ORF">PRVXT_002009</name>
</gene>
<keyword evidence="2" id="KW-0678">Repressor</keyword>